<accession>A0A9K3DGA4</accession>
<evidence type="ECO:0000313" key="2">
    <source>
        <dbReference type="Proteomes" id="UP000215914"/>
    </source>
</evidence>
<organism evidence="1 2">
    <name type="scientific">Helianthus annuus</name>
    <name type="common">Common sunflower</name>
    <dbReference type="NCBI Taxonomy" id="4232"/>
    <lineage>
        <taxon>Eukaryota</taxon>
        <taxon>Viridiplantae</taxon>
        <taxon>Streptophyta</taxon>
        <taxon>Embryophyta</taxon>
        <taxon>Tracheophyta</taxon>
        <taxon>Spermatophyta</taxon>
        <taxon>Magnoliopsida</taxon>
        <taxon>eudicotyledons</taxon>
        <taxon>Gunneridae</taxon>
        <taxon>Pentapetalae</taxon>
        <taxon>asterids</taxon>
        <taxon>campanulids</taxon>
        <taxon>Asterales</taxon>
        <taxon>Asteraceae</taxon>
        <taxon>Asteroideae</taxon>
        <taxon>Heliantheae alliance</taxon>
        <taxon>Heliantheae</taxon>
        <taxon>Helianthus</taxon>
    </lineage>
</organism>
<protein>
    <submittedName>
        <fullName evidence="1">Uncharacterized protein</fullName>
    </submittedName>
</protein>
<keyword evidence="2" id="KW-1185">Reference proteome</keyword>
<dbReference type="Gramene" id="mRNA:HanXRQr2_Chr17g0791271">
    <property type="protein sequence ID" value="mRNA:HanXRQr2_Chr17g0791271"/>
    <property type="gene ID" value="HanXRQr2_Chr17g0791271"/>
</dbReference>
<comment type="caution">
    <text evidence="1">The sequence shown here is derived from an EMBL/GenBank/DDBJ whole genome shotgun (WGS) entry which is preliminary data.</text>
</comment>
<reference evidence="1" key="1">
    <citation type="journal article" date="2017" name="Nature">
        <title>The sunflower genome provides insights into oil metabolism, flowering and Asterid evolution.</title>
        <authorList>
            <person name="Badouin H."/>
            <person name="Gouzy J."/>
            <person name="Grassa C.J."/>
            <person name="Murat F."/>
            <person name="Staton S.E."/>
            <person name="Cottret L."/>
            <person name="Lelandais-Briere C."/>
            <person name="Owens G.L."/>
            <person name="Carrere S."/>
            <person name="Mayjonade B."/>
            <person name="Legrand L."/>
            <person name="Gill N."/>
            <person name="Kane N.C."/>
            <person name="Bowers J.E."/>
            <person name="Hubner S."/>
            <person name="Bellec A."/>
            <person name="Berard A."/>
            <person name="Berges H."/>
            <person name="Blanchet N."/>
            <person name="Boniface M.C."/>
            <person name="Brunel D."/>
            <person name="Catrice O."/>
            <person name="Chaidir N."/>
            <person name="Claudel C."/>
            <person name="Donnadieu C."/>
            <person name="Faraut T."/>
            <person name="Fievet G."/>
            <person name="Helmstetter N."/>
            <person name="King M."/>
            <person name="Knapp S.J."/>
            <person name="Lai Z."/>
            <person name="Le Paslier M.C."/>
            <person name="Lippi Y."/>
            <person name="Lorenzon L."/>
            <person name="Mandel J.R."/>
            <person name="Marage G."/>
            <person name="Marchand G."/>
            <person name="Marquand E."/>
            <person name="Bret-Mestries E."/>
            <person name="Morien E."/>
            <person name="Nambeesan S."/>
            <person name="Nguyen T."/>
            <person name="Pegot-Espagnet P."/>
            <person name="Pouilly N."/>
            <person name="Raftis F."/>
            <person name="Sallet E."/>
            <person name="Schiex T."/>
            <person name="Thomas J."/>
            <person name="Vandecasteele C."/>
            <person name="Vares D."/>
            <person name="Vear F."/>
            <person name="Vautrin S."/>
            <person name="Crespi M."/>
            <person name="Mangin B."/>
            <person name="Burke J.M."/>
            <person name="Salse J."/>
            <person name="Munos S."/>
            <person name="Vincourt P."/>
            <person name="Rieseberg L.H."/>
            <person name="Langlade N.B."/>
        </authorList>
    </citation>
    <scope>NUCLEOTIDE SEQUENCE</scope>
    <source>
        <tissue evidence="1">Leaves</tissue>
    </source>
</reference>
<reference evidence="1" key="2">
    <citation type="submission" date="2020-06" db="EMBL/GenBank/DDBJ databases">
        <title>Helianthus annuus Genome sequencing and assembly Release 2.</title>
        <authorList>
            <person name="Gouzy J."/>
            <person name="Langlade N."/>
            <person name="Munos S."/>
        </authorList>
    </citation>
    <scope>NUCLEOTIDE SEQUENCE</scope>
    <source>
        <tissue evidence="1">Leaves</tissue>
    </source>
</reference>
<dbReference type="Proteomes" id="UP000215914">
    <property type="component" value="Unassembled WGS sequence"/>
</dbReference>
<evidence type="ECO:0000313" key="1">
    <source>
        <dbReference type="EMBL" id="KAF5754445.1"/>
    </source>
</evidence>
<name>A0A9K3DGA4_HELAN</name>
<sequence length="62" mass="7068">MPLLEAKAAGEDNFFVWVTERRLDLAWWWMALMVASTNPTVPATIHALLVLELILEMKVSEV</sequence>
<proteinExistence type="predicted"/>
<gene>
    <name evidence="1" type="ORF">HanXRQr2_Chr17g0791271</name>
</gene>
<dbReference type="AlphaFoldDB" id="A0A9K3DGA4"/>
<dbReference type="EMBL" id="MNCJ02000332">
    <property type="protein sequence ID" value="KAF5754445.1"/>
    <property type="molecule type" value="Genomic_DNA"/>
</dbReference>